<comment type="caution">
    <text evidence="1">The sequence shown here is derived from an EMBL/GenBank/DDBJ whole genome shotgun (WGS) entry which is preliminary data.</text>
</comment>
<organism evidence="1 2">
    <name type="scientific">Affinibrenneria salicis</name>
    <dbReference type="NCBI Taxonomy" id="2590031"/>
    <lineage>
        <taxon>Bacteria</taxon>
        <taxon>Pseudomonadati</taxon>
        <taxon>Pseudomonadota</taxon>
        <taxon>Gammaproteobacteria</taxon>
        <taxon>Enterobacterales</taxon>
        <taxon>Pectobacteriaceae</taxon>
        <taxon>Affinibrenneria</taxon>
    </lineage>
</organism>
<dbReference type="Proteomes" id="UP000335415">
    <property type="component" value="Unassembled WGS sequence"/>
</dbReference>
<protein>
    <submittedName>
        <fullName evidence="1">Tryptophan synthase subunit beta</fullName>
    </submittedName>
</protein>
<evidence type="ECO:0000313" key="1">
    <source>
        <dbReference type="EMBL" id="KAA8995704.1"/>
    </source>
</evidence>
<dbReference type="AlphaFoldDB" id="A0A5J5FS27"/>
<name>A0A5J5FS27_9GAMM</name>
<dbReference type="OrthoDB" id="5703571at2"/>
<keyword evidence="2" id="KW-1185">Reference proteome</keyword>
<dbReference type="EMBL" id="VYKJ01000017">
    <property type="protein sequence ID" value="KAA8995704.1"/>
    <property type="molecule type" value="Genomic_DNA"/>
</dbReference>
<evidence type="ECO:0000313" key="2">
    <source>
        <dbReference type="Proteomes" id="UP000335415"/>
    </source>
</evidence>
<accession>A0A5J5FS27</accession>
<gene>
    <name evidence="1" type="ORF">FJU30_23420</name>
</gene>
<sequence>MFYVKRNSEGQLVRVEDTPFAGMDEALEVAAPEIVAWRENHQAIQFSLQQLRQSDLDMVRVLEDLIQVLIQKGLISITDLPTQAQNKLMSRAEARQALGGLERLIGDDNDGIL</sequence>
<reference evidence="1 2" key="1">
    <citation type="submission" date="2019-09" db="EMBL/GenBank/DDBJ databases">
        <authorList>
            <person name="Li Y."/>
        </authorList>
    </citation>
    <scope>NUCLEOTIDE SEQUENCE [LARGE SCALE GENOMIC DNA]</scope>
    <source>
        <strain evidence="1 2">L3-3HA</strain>
    </source>
</reference>
<proteinExistence type="predicted"/>
<dbReference type="RefSeq" id="WP_150437381.1">
    <property type="nucleotide sequence ID" value="NZ_VYKJ01000017.1"/>
</dbReference>